<accession>A0ABS2GCM2</accession>
<proteinExistence type="predicted"/>
<dbReference type="Proteomes" id="UP000707138">
    <property type="component" value="Unassembled WGS sequence"/>
</dbReference>
<dbReference type="EMBL" id="JACJLA010000001">
    <property type="protein sequence ID" value="MBM6911901.1"/>
    <property type="molecule type" value="Genomic_DNA"/>
</dbReference>
<evidence type="ECO:0000313" key="1">
    <source>
        <dbReference type="EMBL" id="MBM6911901.1"/>
    </source>
</evidence>
<evidence type="ECO:0000313" key="2">
    <source>
        <dbReference type="Proteomes" id="UP000707138"/>
    </source>
</evidence>
<name>A0ABS2GCM2_9FIRM</name>
<comment type="caution">
    <text evidence="1">The sequence shown here is derived from an EMBL/GenBank/DDBJ whole genome shotgun (WGS) entry which is preliminary data.</text>
</comment>
<organism evidence="1 2">
    <name type="scientific">Veillonella magna</name>
    <dbReference type="NCBI Taxonomy" id="464322"/>
    <lineage>
        <taxon>Bacteria</taxon>
        <taxon>Bacillati</taxon>
        <taxon>Bacillota</taxon>
        <taxon>Negativicutes</taxon>
        <taxon>Veillonellales</taxon>
        <taxon>Veillonellaceae</taxon>
        <taxon>Veillonella</taxon>
    </lineage>
</organism>
<keyword evidence="2" id="KW-1185">Reference proteome</keyword>
<gene>
    <name evidence="1" type="ORF">H6A01_00985</name>
</gene>
<dbReference type="RefSeq" id="WP_205087217.1">
    <property type="nucleotide sequence ID" value="NZ_JACJLA010000001.1"/>
</dbReference>
<protein>
    <submittedName>
        <fullName evidence="1">Uncharacterized protein</fullName>
    </submittedName>
</protein>
<sequence length="85" mass="10006">MKPPMNETAVHITAEESERNVIRLIASQMTLQEKEAVITRLSPRELRNNQTLMYYTAQTPAEFEKLILYYLRDHHKKAKGKHIHC</sequence>
<reference evidence="1 2" key="1">
    <citation type="journal article" date="2021" name="Sci. Rep.">
        <title>The distribution of antibiotic resistance genes in chicken gut microbiota commensals.</title>
        <authorList>
            <person name="Juricova H."/>
            <person name="Matiasovicova J."/>
            <person name="Kubasova T."/>
            <person name="Cejkova D."/>
            <person name="Rychlik I."/>
        </authorList>
    </citation>
    <scope>NUCLEOTIDE SEQUENCE [LARGE SCALE GENOMIC DNA]</scope>
    <source>
        <strain evidence="1 2">An537</strain>
    </source>
</reference>